<sequence length="344" mass="38187">MRSNALYFPYIELPRDAWTTRALLYWDRLSSIVPLDHMHRPDQMSDRMRRLLGEGLVEPLSPGPFVRDIPRFDDCFIDLVEHRHLKKHPSAKRDTPSAQTVLIHAEKLGRIPDFLVEVGLARQVHWAWYEVEEAVANQFMSYLAMCLGAIPEVNAAPVTDKMVFASLLRPRARQIAGQVLHKHKAREVVLRSLLPTPAEPVDIDQLLLFKQRHGYLLPPLRAKVEAHCTRVAMLPDPEDRIEANEAFLQDCQQQITEIEAAMRPSFGKIVLGALTPLFGAGLSLHSTDPGNPVAYTGAALALSGAAYQAIASIHGSRAAVANRPLAYVAHARAALLPSPSPSPQ</sequence>
<dbReference type="RefSeq" id="WP_046543547.1">
    <property type="nucleotide sequence ID" value="NZ_LASD01000001.1"/>
</dbReference>
<dbReference type="AlphaFoldDB" id="A0ABD4B2V4"/>
<evidence type="ECO:0000313" key="2">
    <source>
        <dbReference type="Proteomes" id="UP000034400"/>
    </source>
</evidence>
<dbReference type="EMBL" id="LASD01000001">
    <property type="protein sequence ID" value="KKL43996.1"/>
    <property type="molecule type" value="Genomic_DNA"/>
</dbReference>
<dbReference type="Proteomes" id="UP000034400">
    <property type="component" value="Unassembled WGS sequence"/>
</dbReference>
<proteinExistence type="predicted"/>
<evidence type="ECO:0000313" key="1">
    <source>
        <dbReference type="EMBL" id="KKL43996.1"/>
    </source>
</evidence>
<name>A0ABD4B2V4_9BURK</name>
<protein>
    <submittedName>
        <fullName evidence="1">Uncharacterized protein</fullName>
    </submittedName>
</protein>
<organism evidence="1 2">
    <name type="scientific">Burkholderia contaminans LMG 23361</name>
    <dbReference type="NCBI Taxonomy" id="1334628"/>
    <lineage>
        <taxon>Bacteria</taxon>
        <taxon>Pseudomonadati</taxon>
        <taxon>Pseudomonadota</taxon>
        <taxon>Betaproteobacteria</taxon>
        <taxon>Burkholderiales</taxon>
        <taxon>Burkholderiaceae</taxon>
        <taxon>Burkholderia</taxon>
        <taxon>Burkholderia cepacia complex</taxon>
    </lineage>
</organism>
<comment type="caution">
    <text evidence="1">The sequence shown here is derived from an EMBL/GenBank/DDBJ whole genome shotgun (WGS) entry which is preliminary data.</text>
</comment>
<reference evidence="1 2" key="1">
    <citation type="submission" date="2015-03" db="EMBL/GenBank/DDBJ databases">
        <title>Draft genome sequences of the Burkholderia contaminans strains LMG 23361 and FFH2055 and Burkholderia cenocepacia K56-2.</title>
        <authorList>
            <person name="Bloodworth R.A."/>
            <person name="Selin C."/>
            <person name="Lopez De Volder M.A."/>
            <person name="Degrossi J."/>
            <person name="Drevinek P."/>
            <person name="Galanternik L."/>
            <person name="Cardona S.T."/>
        </authorList>
    </citation>
    <scope>NUCLEOTIDE SEQUENCE [LARGE SCALE GENOMIC DNA]</scope>
    <source>
        <strain evidence="1 2">LMG 23361</strain>
    </source>
</reference>
<accession>A0ABD4B2V4</accession>
<gene>
    <name evidence="1" type="ORF">WR31_02025</name>
</gene>